<gene>
    <name evidence="1" type="ORF">FB561_3403</name>
</gene>
<keyword evidence="2" id="KW-1185">Reference proteome</keyword>
<accession>A0A561BTQ8</accession>
<evidence type="ECO:0000313" key="1">
    <source>
        <dbReference type="EMBL" id="TWD82274.1"/>
    </source>
</evidence>
<comment type="caution">
    <text evidence="1">The sequence shown here is derived from an EMBL/GenBank/DDBJ whole genome shotgun (WGS) entry which is preliminary data.</text>
</comment>
<sequence length="42" mass="4622">MSEVPARCSHPATHRKAVDIKEGQVVDYEALAEILAKTTVTR</sequence>
<reference evidence="1 2" key="1">
    <citation type="submission" date="2019-06" db="EMBL/GenBank/DDBJ databases">
        <title>Sequencing the genomes of 1000 actinobacteria strains.</title>
        <authorList>
            <person name="Klenk H.-P."/>
        </authorList>
    </citation>
    <scope>NUCLEOTIDE SEQUENCE [LARGE SCALE GENOMIC DNA]</scope>
    <source>
        <strain evidence="1 2">DSM 24683</strain>
    </source>
</reference>
<dbReference type="RefSeq" id="WP_272952546.1">
    <property type="nucleotide sequence ID" value="NZ_VIVK01000001.1"/>
</dbReference>
<organism evidence="1 2">
    <name type="scientific">Kribbella amoyensis</name>
    <dbReference type="NCBI Taxonomy" id="996641"/>
    <lineage>
        <taxon>Bacteria</taxon>
        <taxon>Bacillati</taxon>
        <taxon>Actinomycetota</taxon>
        <taxon>Actinomycetes</taxon>
        <taxon>Propionibacteriales</taxon>
        <taxon>Kribbellaceae</taxon>
        <taxon>Kribbella</taxon>
    </lineage>
</organism>
<proteinExistence type="predicted"/>
<evidence type="ECO:0000313" key="2">
    <source>
        <dbReference type="Proteomes" id="UP000318380"/>
    </source>
</evidence>
<dbReference type="AlphaFoldDB" id="A0A561BTQ8"/>
<dbReference type="EMBL" id="VIVK01000001">
    <property type="protein sequence ID" value="TWD82274.1"/>
    <property type="molecule type" value="Genomic_DNA"/>
</dbReference>
<protein>
    <submittedName>
        <fullName evidence="1">Uncharacterized protein</fullName>
    </submittedName>
</protein>
<dbReference type="Proteomes" id="UP000318380">
    <property type="component" value="Unassembled WGS sequence"/>
</dbReference>
<name>A0A561BTQ8_9ACTN</name>